<dbReference type="AlphaFoldDB" id="A0A1V4A7H1"/>
<dbReference type="Proteomes" id="UP000190539">
    <property type="component" value="Unassembled WGS sequence"/>
</dbReference>
<proteinExistence type="predicted"/>
<evidence type="ECO:0000313" key="4">
    <source>
        <dbReference type="Proteomes" id="UP000190539"/>
    </source>
</evidence>
<evidence type="ECO:0000256" key="1">
    <source>
        <dbReference type="SAM" id="MobiDB-lite"/>
    </source>
</evidence>
<keyword evidence="4" id="KW-1185">Reference proteome</keyword>
<dbReference type="RefSeq" id="WP_077969430.1">
    <property type="nucleotide sequence ID" value="NZ_MVFC01000015.1"/>
</dbReference>
<sequence length="67" mass="6939">MAIDCNDRSAGSAWFKSSHSGSDGGNCVEVAVAAQAVHVRDSKDRPGPQLVFGAAAWAGFLEFTGAR</sequence>
<organism evidence="3 4">
    <name type="scientific">Streptomyces tsukubensis</name>
    <dbReference type="NCBI Taxonomy" id="83656"/>
    <lineage>
        <taxon>Bacteria</taxon>
        <taxon>Bacillati</taxon>
        <taxon>Actinomycetota</taxon>
        <taxon>Actinomycetes</taxon>
        <taxon>Kitasatosporales</taxon>
        <taxon>Streptomycetaceae</taxon>
        <taxon>Streptomyces</taxon>
    </lineage>
</organism>
<reference evidence="3 4" key="1">
    <citation type="submission" date="2017-02" db="EMBL/GenBank/DDBJ databases">
        <title>Draft Genome Sequence of Streptomyces tsukubaensis F601, a Producer of the immunosuppressant tacrolimus FK506.</title>
        <authorList>
            <person name="Zong G."/>
            <person name="Zhong C."/>
            <person name="Fu J."/>
            <person name="Qin R."/>
            <person name="Cao G."/>
        </authorList>
    </citation>
    <scope>NUCLEOTIDE SEQUENCE [LARGE SCALE GENOMIC DNA]</scope>
    <source>
        <strain evidence="3 4">F601</strain>
    </source>
</reference>
<feature type="domain" description="DUF397" evidence="2">
    <location>
        <begin position="13"/>
        <end position="62"/>
    </location>
</feature>
<evidence type="ECO:0000313" key="3">
    <source>
        <dbReference type="EMBL" id="OON77400.1"/>
    </source>
</evidence>
<dbReference type="Pfam" id="PF04149">
    <property type="entry name" value="DUF397"/>
    <property type="match status" value="1"/>
</dbReference>
<feature type="region of interest" description="Disordered" evidence="1">
    <location>
        <begin position="1"/>
        <end position="23"/>
    </location>
</feature>
<dbReference type="STRING" id="83656.B1H18_18805"/>
<protein>
    <submittedName>
        <fullName evidence="3">DUF397 domain-containing protein</fullName>
    </submittedName>
</protein>
<name>A0A1V4A7H1_9ACTN</name>
<dbReference type="EMBL" id="MVFC01000015">
    <property type="protein sequence ID" value="OON77400.1"/>
    <property type="molecule type" value="Genomic_DNA"/>
</dbReference>
<gene>
    <name evidence="3" type="ORF">B1H18_18805</name>
</gene>
<accession>A0A1V4A7H1</accession>
<dbReference type="InterPro" id="IPR007278">
    <property type="entry name" value="DUF397"/>
</dbReference>
<evidence type="ECO:0000259" key="2">
    <source>
        <dbReference type="Pfam" id="PF04149"/>
    </source>
</evidence>
<comment type="caution">
    <text evidence="3">The sequence shown here is derived from an EMBL/GenBank/DDBJ whole genome shotgun (WGS) entry which is preliminary data.</text>
</comment>